<dbReference type="EMBL" id="BFAV01000102">
    <property type="protein sequence ID" value="GBF33424.1"/>
    <property type="molecule type" value="Genomic_DNA"/>
</dbReference>
<evidence type="ECO:0000313" key="2">
    <source>
        <dbReference type="Proteomes" id="UP000239549"/>
    </source>
</evidence>
<dbReference type="AlphaFoldDB" id="A0A2L2XBR3"/>
<name>A0A2L2XBR3_9FIRM</name>
<reference evidence="2" key="1">
    <citation type="submission" date="2018-02" db="EMBL/GenBank/DDBJ databases">
        <title>Genome sequence of Desulfocucumis palustris strain NAW-5.</title>
        <authorList>
            <person name="Watanabe M."/>
            <person name="Kojima H."/>
            <person name="Fukui M."/>
        </authorList>
    </citation>
    <scope>NUCLEOTIDE SEQUENCE [LARGE SCALE GENOMIC DNA]</scope>
    <source>
        <strain evidence="2">NAW-5</strain>
    </source>
</reference>
<keyword evidence="1" id="KW-0489">Methyltransferase</keyword>
<dbReference type="RefSeq" id="WP_207655556.1">
    <property type="nucleotide sequence ID" value="NZ_BFAV01000102.1"/>
</dbReference>
<dbReference type="Gene3D" id="3.40.50.150">
    <property type="entry name" value="Vaccinia Virus protein VP39"/>
    <property type="match status" value="1"/>
</dbReference>
<gene>
    <name evidence="1" type="ORF">DCCM_2525</name>
</gene>
<keyword evidence="2" id="KW-1185">Reference proteome</keyword>
<dbReference type="GO" id="GO:0032259">
    <property type="term" value="P:methylation"/>
    <property type="evidence" value="ECO:0007669"/>
    <property type="project" value="UniProtKB-KW"/>
</dbReference>
<evidence type="ECO:0000313" key="1">
    <source>
        <dbReference type="EMBL" id="GBF33424.1"/>
    </source>
</evidence>
<comment type="caution">
    <text evidence="1">The sequence shown here is derived from an EMBL/GenBank/DDBJ whole genome shotgun (WGS) entry which is preliminary data.</text>
</comment>
<keyword evidence="1" id="KW-0808">Transferase</keyword>
<sequence length="263" mass="29471">MVDGKQKHLEEMKRNSFDAIVLSSSGEMDLQGRLSRHLREAPIPGDEILGNLGLFLTSKNLSRLLFFSEIYQKIINMHGVVMEFGVRWGQTLSFLLALRGIFEPFNRHRKIIGFDTFEGFKGVSDKDGGKCRCGEGSYAVPGDYEQFLDAVLGLQEGLNPMAHIKRYELVKGDAAHTVTDYLKSHPETIIALAIFDFDIYTPTKAALEAVKPHLCKGSLLVFDELCDDIFPGETIALNEVFGLNNLKIQRLPITARLSYVVME</sequence>
<organism evidence="1 2">
    <name type="scientific">Desulfocucumis palustris</name>
    <dbReference type="NCBI Taxonomy" id="1898651"/>
    <lineage>
        <taxon>Bacteria</taxon>
        <taxon>Bacillati</taxon>
        <taxon>Bacillota</taxon>
        <taxon>Clostridia</taxon>
        <taxon>Eubacteriales</taxon>
        <taxon>Desulfocucumaceae</taxon>
        <taxon>Desulfocucumis</taxon>
    </lineage>
</organism>
<dbReference type="InterPro" id="IPR029063">
    <property type="entry name" value="SAM-dependent_MTases_sf"/>
</dbReference>
<dbReference type="GO" id="GO:0008168">
    <property type="term" value="F:methyltransferase activity"/>
    <property type="evidence" value="ECO:0007669"/>
    <property type="project" value="UniProtKB-KW"/>
</dbReference>
<dbReference type="Proteomes" id="UP000239549">
    <property type="component" value="Unassembled WGS sequence"/>
</dbReference>
<proteinExistence type="predicted"/>
<protein>
    <submittedName>
        <fullName evidence="1">dTDP-6-deoxy-L-hexose 3-O-methyltransferase</fullName>
    </submittedName>
</protein>
<accession>A0A2L2XBR3</accession>